<gene>
    <name evidence="5" type="ORF">DGUA_6G005304</name>
</gene>
<dbReference type="AlphaFoldDB" id="A0A3B0JEA0"/>
<evidence type="ECO:0000259" key="2">
    <source>
        <dbReference type="Pfam" id="PF11793"/>
    </source>
</evidence>
<feature type="domain" description="FANCL UBC-like" evidence="4">
    <location>
        <begin position="196"/>
        <end position="294"/>
    </location>
</feature>
<dbReference type="Gene3D" id="3.30.457.30">
    <property type="match status" value="1"/>
</dbReference>
<keyword evidence="6" id="KW-1185">Reference proteome</keyword>
<evidence type="ECO:0000259" key="3">
    <source>
        <dbReference type="Pfam" id="PF18890"/>
    </source>
</evidence>
<dbReference type="InterPro" id="IPR043003">
    <property type="entry name" value="FANCL_d3_sf"/>
</dbReference>
<dbReference type="Pfam" id="PF11793">
    <property type="entry name" value="FANCL_C"/>
    <property type="match status" value="1"/>
</dbReference>
<feature type="domain" description="Fanconi anemia complex subunit FancL WD-repeat containing" evidence="1">
    <location>
        <begin position="12"/>
        <end position="95"/>
    </location>
</feature>
<sequence>MDSERTTLEHFLAVKYPGLTAERNKGGAIIIRGVVCSEGNWRRLKLYLPHHPALVGFQLYVQEQLEYKCYTGSNLQVKTDWLLEDLLSHLPKLLPAKESISSLSDAQPTSNIYADILAMHRPHEYRLQMDADCSRIRFSQFPDFEQHYLELELPTMRLLEHSLPDCVPLGDMLAKSARTLSDALNLFRKLLEDLRPFYDNFMDIDVLCHVLQPSPITTKDNTRVFPLKERVYLKVTIGDPFASIASMALKIIGPTEEVARLRQVLSDGLGNWDSELDMHKNLLRIFDLCYFPMPDWNEAHKPEQEQEQEQHCNICFVYRLDSGAVPIVSCDNARCVLKCHAACLEEWFKTQLDGKTFLDVSFGLCPYCKAKLSTSFAALLDAA</sequence>
<evidence type="ECO:0000259" key="1">
    <source>
        <dbReference type="Pfam" id="PF09765"/>
    </source>
</evidence>
<dbReference type="PANTHER" id="PTHR13206:SF0">
    <property type="entry name" value="E3 UBIQUITIN-PROTEIN LIGASE FANCL"/>
    <property type="match status" value="1"/>
</dbReference>
<dbReference type="SUPFAM" id="SSF57850">
    <property type="entry name" value="RING/U-box"/>
    <property type="match status" value="1"/>
</dbReference>
<dbReference type="Gene3D" id="3.30.40.10">
    <property type="entry name" value="Zinc/RING finger domain, C3HC4 (zinc finger)"/>
    <property type="match status" value="1"/>
</dbReference>
<protein>
    <submittedName>
        <fullName evidence="5">Blast:E3 ubiquitin-protein ligase FANCL</fullName>
    </submittedName>
</protein>
<name>A0A3B0JEA0_DROGU</name>
<evidence type="ECO:0000313" key="5">
    <source>
        <dbReference type="EMBL" id="SPP80425.1"/>
    </source>
</evidence>
<dbReference type="CDD" id="cd22891">
    <property type="entry name" value="DRWD-N_DmFANCL"/>
    <property type="match status" value="1"/>
</dbReference>
<dbReference type="InterPro" id="IPR044037">
    <property type="entry name" value="FANCL_d3"/>
</dbReference>
<dbReference type="STRING" id="7266.A0A3B0JEA0"/>
<dbReference type="InterPro" id="IPR019162">
    <property type="entry name" value="FancL_WD-rpt_cont_dom"/>
</dbReference>
<dbReference type="GO" id="GO:0036297">
    <property type="term" value="P:interstrand cross-link repair"/>
    <property type="evidence" value="ECO:0007669"/>
    <property type="project" value="InterPro"/>
</dbReference>
<organism evidence="5 6">
    <name type="scientific">Drosophila guanche</name>
    <name type="common">Fruit fly</name>
    <dbReference type="NCBI Taxonomy" id="7266"/>
    <lineage>
        <taxon>Eukaryota</taxon>
        <taxon>Metazoa</taxon>
        <taxon>Ecdysozoa</taxon>
        <taxon>Arthropoda</taxon>
        <taxon>Hexapoda</taxon>
        <taxon>Insecta</taxon>
        <taxon>Pterygota</taxon>
        <taxon>Neoptera</taxon>
        <taxon>Endopterygota</taxon>
        <taxon>Diptera</taxon>
        <taxon>Brachycera</taxon>
        <taxon>Muscomorpha</taxon>
        <taxon>Ephydroidea</taxon>
        <taxon>Drosophilidae</taxon>
        <taxon>Drosophila</taxon>
        <taxon>Sophophora</taxon>
    </lineage>
</organism>
<dbReference type="Pfam" id="PF18890">
    <property type="entry name" value="FANCL_d2"/>
    <property type="match status" value="1"/>
</dbReference>
<accession>A0A3B0JEA0</accession>
<dbReference type="InterPro" id="IPR043898">
    <property type="entry name" value="FANCL_d2"/>
</dbReference>
<dbReference type="Proteomes" id="UP000268350">
    <property type="component" value="Unassembled WGS sequence"/>
</dbReference>
<dbReference type="GO" id="GO:0043240">
    <property type="term" value="C:Fanconi anaemia nuclear complex"/>
    <property type="evidence" value="ECO:0007669"/>
    <property type="project" value="InterPro"/>
</dbReference>
<dbReference type="EMBL" id="OUUW01000005">
    <property type="protein sequence ID" value="SPP80425.1"/>
    <property type="molecule type" value="Genomic_DNA"/>
</dbReference>
<reference evidence="6" key="1">
    <citation type="submission" date="2018-01" db="EMBL/GenBank/DDBJ databases">
        <authorList>
            <person name="Alioto T."/>
            <person name="Alioto T."/>
        </authorList>
    </citation>
    <scope>NUCLEOTIDE SEQUENCE [LARGE SCALE GENOMIC DNA]</scope>
</reference>
<dbReference type="InterPro" id="IPR026848">
    <property type="entry name" value="Fancl"/>
</dbReference>
<dbReference type="OrthoDB" id="10263265at2759"/>
<dbReference type="Pfam" id="PF09765">
    <property type="entry name" value="FANCL_d1"/>
    <property type="match status" value="1"/>
</dbReference>
<evidence type="ECO:0000313" key="6">
    <source>
        <dbReference type="Proteomes" id="UP000268350"/>
    </source>
</evidence>
<evidence type="ECO:0000259" key="4">
    <source>
        <dbReference type="Pfam" id="PF18891"/>
    </source>
</evidence>
<feature type="domain" description="FANCL C-terminal" evidence="2">
    <location>
        <begin position="309"/>
        <end position="376"/>
    </location>
</feature>
<feature type="domain" description="FANCL UBC-like" evidence="3">
    <location>
        <begin position="111"/>
        <end position="194"/>
    </location>
</feature>
<dbReference type="Gene3D" id="3.30.457.40">
    <property type="match status" value="1"/>
</dbReference>
<dbReference type="PANTHER" id="PTHR13206">
    <property type="entry name" value="UBIQUITIN LIGASE PROTEIN PHF9 FANCONI ANEMIA GROUP L PROTEIN"/>
    <property type="match status" value="1"/>
</dbReference>
<dbReference type="Pfam" id="PF18891">
    <property type="entry name" value="FANCL_d3"/>
    <property type="match status" value="1"/>
</dbReference>
<dbReference type="CDD" id="cd23785">
    <property type="entry name" value="DRWD-C_DmFANCL"/>
    <property type="match status" value="1"/>
</dbReference>
<dbReference type="InterPro" id="IPR013083">
    <property type="entry name" value="Znf_RING/FYVE/PHD"/>
</dbReference>
<dbReference type="SMART" id="SM01197">
    <property type="entry name" value="FANCL_C"/>
    <property type="match status" value="1"/>
</dbReference>
<proteinExistence type="predicted"/>
<dbReference type="GO" id="GO:0006513">
    <property type="term" value="P:protein monoubiquitination"/>
    <property type="evidence" value="ECO:0007669"/>
    <property type="project" value="TreeGrafter"/>
</dbReference>
<dbReference type="GO" id="GO:0061630">
    <property type="term" value="F:ubiquitin protein ligase activity"/>
    <property type="evidence" value="ECO:0007669"/>
    <property type="project" value="TreeGrafter"/>
</dbReference>
<dbReference type="Gene3D" id="3.10.110.20">
    <property type="entry name" value="RWD domain-like"/>
    <property type="match status" value="1"/>
</dbReference>
<dbReference type="InterPro" id="IPR026850">
    <property type="entry name" value="FANCL_C"/>
</dbReference>